<accession>A0ABQ9BR17</accession>
<proteinExistence type="predicted"/>
<evidence type="ECO:0000313" key="2">
    <source>
        <dbReference type="Proteomes" id="UP001141253"/>
    </source>
</evidence>
<sequence>MAASMLAMETKKPWDMNQVRLVEEVAVDFSAGTTAADLIGQRREGPLVGPRGRNGRFSLFGECAKQKKSESRNTR</sequence>
<dbReference type="Proteomes" id="UP001141253">
    <property type="component" value="Chromosome 3"/>
</dbReference>
<reference evidence="1" key="1">
    <citation type="submission" date="2022-10" db="EMBL/GenBank/DDBJ databases">
        <authorList>
            <person name="Hyden B.L."/>
            <person name="Feng K."/>
            <person name="Yates T."/>
            <person name="Jawdy S."/>
            <person name="Smart L.B."/>
            <person name="Muchero W."/>
        </authorList>
    </citation>
    <scope>NUCLEOTIDE SEQUENCE</scope>
    <source>
        <tissue evidence="1">Shoot tip</tissue>
    </source>
</reference>
<organism evidence="1 2">
    <name type="scientific">Salix suchowensis</name>
    <dbReference type="NCBI Taxonomy" id="1278906"/>
    <lineage>
        <taxon>Eukaryota</taxon>
        <taxon>Viridiplantae</taxon>
        <taxon>Streptophyta</taxon>
        <taxon>Embryophyta</taxon>
        <taxon>Tracheophyta</taxon>
        <taxon>Spermatophyta</taxon>
        <taxon>Magnoliopsida</taxon>
        <taxon>eudicotyledons</taxon>
        <taxon>Gunneridae</taxon>
        <taxon>Pentapetalae</taxon>
        <taxon>rosids</taxon>
        <taxon>fabids</taxon>
        <taxon>Malpighiales</taxon>
        <taxon>Salicaceae</taxon>
        <taxon>Saliceae</taxon>
        <taxon>Salix</taxon>
    </lineage>
</organism>
<evidence type="ECO:0000313" key="1">
    <source>
        <dbReference type="EMBL" id="KAJ6389579.1"/>
    </source>
</evidence>
<comment type="caution">
    <text evidence="1">The sequence shown here is derived from an EMBL/GenBank/DDBJ whole genome shotgun (WGS) entry which is preliminary data.</text>
</comment>
<name>A0ABQ9BR17_9ROSI</name>
<gene>
    <name evidence="1" type="ORF">OIU77_027824</name>
</gene>
<protein>
    <submittedName>
        <fullName evidence="1">Uncharacterized protein</fullName>
    </submittedName>
</protein>
<reference evidence="1" key="2">
    <citation type="journal article" date="2023" name="Int. J. Mol. Sci.">
        <title>De Novo Assembly and Annotation of 11 Diverse Shrub Willow (Salix) Genomes Reveals Novel Gene Organization in Sex-Linked Regions.</title>
        <authorList>
            <person name="Hyden B."/>
            <person name="Feng K."/>
            <person name="Yates T.B."/>
            <person name="Jawdy S."/>
            <person name="Cereghino C."/>
            <person name="Smart L.B."/>
            <person name="Muchero W."/>
        </authorList>
    </citation>
    <scope>NUCLEOTIDE SEQUENCE</scope>
    <source>
        <tissue evidence="1">Shoot tip</tissue>
    </source>
</reference>
<dbReference type="EMBL" id="JAPFFI010000007">
    <property type="protein sequence ID" value="KAJ6389579.1"/>
    <property type="molecule type" value="Genomic_DNA"/>
</dbReference>
<keyword evidence="2" id="KW-1185">Reference proteome</keyword>